<reference evidence="2 3" key="1">
    <citation type="submission" date="2020-02" db="EMBL/GenBank/DDBJ databases">
        <title>Thermophilic hydrogen producing bacteria, Caloranaerobacter azorensis.</title>
        <authorList>
            <person name="Baek K."/>
        </authorList>
    </citation>
    <scope>NUCLEOTIDE SEQUENCE [LARGE SCALE GENOMIC DNA]</scope>
    <source>
        <strain evidence="2 3">T3-1</strain>
    </source>
</reference>
<accession>A0A6P1YB49</accession>
<proteinExistence type="inferred from homology"/>
<dbReference type="InterPro" id="IPR016753">
    <property type="entry name" value="PBSX_Firmicutes"/>
</dbReference>
<dbReference type="KEGG" id="cazo:G3A45_01450"/>
<gene>
    <name evidence="2" type="ORF">G3A45_01450</name>
</gene>
<dbReference type="RefSeq" id="WP_163234268.1">
    <property type="nucleotide sequence ID" value="NZ_CP048617.1"/>
</dbReference>
<evidence type="ECO:0000313" key="3">
    <source>
        <dbReference type="Proteomes" id="UP000464452"/>
    </source>
</evidence>
<organism evidence="2 3">
    <name type="scientific">Caloranaerobacter azorensis</name>
    <dbReference type="NCBI Taxonomy" id="116090"/>
    <lineage>
        <taxon>Bacteria</taxon>
        <taxon>Bacillati</taxon>
        <taxon>Bacillota</taxon>
        <taxon>Tissierellia</taxon>
        <taxon>Tissierellales</taxon>
        <taxon>Thermohalobacteraceae</taxon>
        <taxon>Caloranaerobacter</taxon>
    </lineage>
</organism>
<name>A0A6P1YB49_9FIRM</name>
<dbReference type="InterPro" id="IPR006430">
    <property type="entry name" value="Phage_portal_PBSX"/>
</dbReference>
<sequence>MPKSMQVKIIKAINNITENLIQKAESKQNLNNQETNENFIYPPYSLRALKDFVNHSTILPQCIRSYKNNIAGFGLEVKYKDDYNEETPEMIREFEKAEEIRDLLNIDMDTKEVFEKLIESRETYGIGYLEIIRSLDGQVIQIDFIEDTETIFKTPALDPAQDYTYFYKGKEIKHKKKFRKYKQVKAGKTIYFKEFGDPRIMDKRTGEYLKEGQTLELQYQANEIMEFKVGTGEYGTVRWIGQLLNIDGSRRAENLNNNYFLNGRHTPLMIVIKGGTLSDESWEKLQNYMNDIKGENGQHAFIVLEAEDNENKTDLEGTKPVEVELKDLAGILQKDELFQDYLENSRKKIQSSFLLPDLYTGYTSDFNRATAQTAMEITEKQVFMPERKSLAWQINHRLLNGYNFKYVTFYFKGPDLSNVDDIVKALNIAERAGGLLLMLLKNLLCRC</sequence>
<dbReference type="NCBIfam" id="TIGR01540">
    <property type="entry name" value="portal_PBSX"/>
    <property type="match status" value="1"/>
</dbReference>
<dbReference type="Pfam" id="PF04860">
    <property type="entry name" value="Phage_portal"/>
    <property type="match status" value="1"/>
</dbReference>
<dbReference type="Proteomes" id="UP000464452">
    <property type="component" value="Chromosome"/>
</dbReference>
<comment type="similarity">
    <text evidence="1">Belongs to the phage portal family. PBSX subfamily.</text>
</comment>
<dbReference type="EMBL" id="CP048617">
    <property type="protein sequence ID" value="QIB26088.1"/>
    <property type="molecule type" value="Genomic_DNA"/>
</dbReference>
<dbReference type="InterPro" id="IPR006944">
    <property type="entry name" value="Phage/GTA_portal"/>
</dbReference>
<dbReference type="AlphaFoldDB" id="A0A6P1YB49"/>
<evidence type="ECO:0000313" key="2">
    <source>
        <dbReference type="EMBL" id="QIB26088.1"/>
    </source>
</evidence>
<evidence type="ECO:0000256" key="1">
    <source>
        <dbReference type="ARBA" id="ARBA00006799"/>
    </source>
</evidence>
<dbReference type="PIRSF" id="PIRSF019260">
    <property type="entry name" value="PBSX_XkdE_prd"/>
    <property type="match status" value="1"/>
</dbReference>
<protein>
    <submittedName>
        <fullName evidence="2">Phage portal protein</fullName>
    </submittedName>
</protein>